<feature type="region of interest" description="Disordered" evidence="1">
    <location>
        <begin position="561"/>
        <end position="597"/>
    </location>
</feature>
<feature type="compositionally biased region" description="Basic and acidic residues" evidence="1">
    <location>
        <begin position="173"/>
        <end position="188"/>
    </location>
</feature>
<keyword evidence="3" id="KW-1185">Reference proteome</keyword>
<sequence>MKDDGSSTITTTNTTTTTIAPVAHPTAPPAAPLADVPAPKTLTEEDEALTLSAPNQQKTHHPYIPIIYHYHHCYSDTTCHQHSTTPFPRAPWKPLREEFERRTGRVLNIEEEVDLNNGNEEQESAPDAAPEEVEESTEPPIDVEVETEPTGPTSTRKPPTRLRPMSRPSLAEIAKRREESRFKARDRLPSPPSSPRIRISRPSRPQSRERPTQSNSPALSFRYRAREHSRYGVSTATTFTTVTPELASTTATPEPSSTTAIPEASSNTTTTTTTTITTTTAAPEDPLELHFKPKRPTKLQRFTREPSSTSTTTAATPTVTTTQGNFRVTSFFATTPTTTREPDDAFPTRTTEAPKRPVKDNKLRWNKFRFHSTISSASNRPTRFERRPPTGFTTATTSTAPEEAPSEVMNERKIDIATLLREAGIQEVSHQHRPRPRLPFLERPTVPRQGIGLSPSVGESVRNERQTKDKTKGKTTTQEGQEEGFTDTLPEDTTILPLEDGAGEETAKDEVVTTQNFPEETETVLLEEEQATTVLFPVVPETTLKPNESSPTTTTITYTTTTTTTENPAPQPPAESSATSPDELPPTLPSVEDPSSVPLEADIVDIEYLETEPELPVYDITVGTSVMTAGHAQHSPVGVGQVIPVDLKPEDFVGHPEAKKPAVPSETHQNDTEGDAEENTTKTLETFLPGDAVQPDHQTKPEGDADIKATEEETTMPETTVAEETLPVEHRVVEDETELNTTQDLDTVDKTSTTPSPGSSFLGALFNILTRPDRPRTERPARLPSRTRPDNFRNERPGRPDRPGRPARPGNRPRPGHRRPGGIPRPGRRPFRPSLRPDELEQPTDEEEEPQSEVGPFRPPQQPRPDGPEQPTGEKEGPESEVRPFRPPPRPRPETPKQPTLEELVPNEAEPKEGSDLLNSENAEKPKPDELALEDSKPDQSRPEQTEPEEKDPNEAGLEDHLGPEKEEPDQPEVADHPRPFRTRPPPRHPFRTRTRPTGRPEFIPPRFRFTSPSPNKEGEEEVVEKVEDKETEITTEEEKEEPVSEFRPSLPPPTSPPPPPPPPPPPSSLSPVEEPKDPIIRPPLFIPPPSRTETPLLSPIIPTFLHGAEKETKLPGIAPIALFDLPDPIHTPTRRPFIPPQPAPRPQQPATIEGLPSEPVLEGGFLGIQDEGDRVQPTFELTDDYDNEGEPTLPPSLPNLKIIPFVAADALTRPHNTFSTDDLRSTSRPLLPPFLIPGRDQEDDTATNLKPEDVTDKPTTTTTPITTTTTTTPSTTTDLPTTAPRRTLPHRPPVLPPRRPGSEEASSRRPFLPFRRPGERPSRPPFAVPPSSTTEEQESEGSTSRPDLLFALRDHQASRPPFIPPRRTTADITGITAEPSRATPLFTLPARQTPPPPPPPTRPPPPPSRPPPLPISSFLPRPKPTTLLPTQTPRPIVPNEIPNLLLPDVFGLSGAQGGSRFTASQGTPKPIVPLKLPPRLPEIPDSVKDQLPLATDPILASGLLKLSGCNIYGRMHKVKDKIPELSGKCKECRCTPVGVQCLPTC</sequence>
<feature type="compositionally biased region" description="Acidic residues" evidence="1">
    <location>
        <begin position="840"/>
        <end position="851"/>
    </location>
</feature>
<comment type="caution">
    <text evidence="2">The sequence shown here is derived from an EMBL/GenBank/DDBJ whole genome shotgun (WGS) entry which is preliminary data.</text>
</comment>
<evidence type="ECO:0000313" key="2">
    <source>
        <dbReference type="EMBL" id="KAK8380445.1"/>
    </source>
</evidence>
<feature type="region of interest" description="Disordered" evidence="1">
    <location>
        <begin position="374"/>
        <end position="408"/>
    </location>
</feature>
<feature type="compositionally biased region" description="Acidic residues" evidence="1">
    <location>
        <begin position="109"/>
        <end position="147"/>
    </location>
</feature>
<feature type="region of interest" description="Disordered" evidence="1">
    <location>
        <begin position="1357"/>
        <end position="1437"/>
    </location>
</feature>
<feature type="compositionally biased region" description="Basic and acidic residues" evidence="1">
    <location>
        <begin position="697"/>
        <end position="711"/>
    </location>
</feature>
<feature type="compositionally biased region" description="Basic and acidic residues" evidence="1">
    <location>
        <begin position="922"/>
        <end position="945"/>
    </location>
</feature>
<feature type="region of interest" description="Disordered" evidence="1">
    <location>
        <begin position="654"/>
        <end position="720"/>
    </location>
</feature>
<feature type="compositionally biased region" description="Basic residues" evidence="1">
    <location>
        <begin position="814"/>
        <end position="831"/>
    </location>
</feature>
<feature type="region of interest" description="Disordered" evidence="1">
    <location>
        <begin position="733"/>
        <end position="1094"/>
    </location>
</feature>
<protein>
    <submittedName>
        <fullName evidence="2">Uncharacterized protein</fullName>
    </submittedName>
</protein>
<feature type="compositionally biased region" description="Pro residues" evidence="1">
    <location>
        <begin position="1393"/>
        <end position="1415"/>
    </location>
</feature>
<feature type="compositionally biased region" description="Basic and acidic residues" evidence="1">
    <location>
        <begin position="872"/>
        <end position="884"/>
    </location>
</feature>
<accession>A0AAW0T0E7</accession>
<feature type="compositionally biased region" description="Pro residues" evidence="1">
    <location>
        <begin position="1291"/>
        <end position="1300"/>
    </location>
</feature>
<evidence type="ECO:0000256" key="1">
    <source>
        <dbReference type="SAM" id="MobiDB-lite"/>
    </source>
</evidence>
<feature type="region of interest" description="Disordered" evidence="1">
    <location>
        <begin position="1132"/>
        <end position="1161"/>
    </location>
</feature>
<feature type="region of interest" description="Disordered" evidence="1">
    <location>
        <begin position="336"/>
        <end position="355"/>
    </location>
</feature>
<name>A0AAW0T0E7_SCYPA</name>
<feature type="compositionally biased region" description="Pro residues" evidence="1">
    <location>
        <begin position="1081"/>
        <end position="1091"/>
    </location>
</feature>
<feature type="compositionally biased region" description="Low complexity" evidence="1">
    <location>
        <begin position="393"/>
        <end position="407"/>
    </location>
</feature>
<dbReference type="EMBL" id="JARAKH010000042">
    <property type="protein sequence ID" value="KAK8380445.1"/>
    <property type="molecule type" value="Genomic_DNA"/>
</dbReference>
<feature type="compositionally biased region" description="Basic residues" evidence="1">
    <location>
        <begin position="980"/>
        <end position="997"/>
    </location>
</feature>
<feature type="compositionally biased region" description="Basic and acidic residues" evidence="1">
    <location>
        <begin position="951"/>
        <end position="966"/>
    </location>
</feature>
<feature type="compositionally biased region" description="Low complexity" evidence="1">
    <location>
        <begin position="1416"/>
        <end position="1435"/>
    </location>
</feature>
<feature type="compositionally biased region" description="Polar residues" evidence="1">
    <location>
        <begin position="739"/>
        <end position="759"/>
    </location>
</feature>
<feature type="compositionally biased region" description="Pro residues" evidence="1">
    <location>
        <begin position="1050"/>
        <end position="1069"/>
    </location>
</feature>
<reference evidence="2 3" key="1">
    <citation type="submission" date="2023-03" db="EMBL/GenBank/DDBJ databases">
        <title>High-quality genome of Scylla paramamosain provides insights in environmental adaptation.</title>
        <authorList>
            <person name="Zhang L."/>
        </authorList>
    </citation>
    <scope>NUCLEOTIDE SEQUENCE [LARGE SCALE GENOMIC DNA]</scope>
    <source>
        <strain evidence="2">LZ_2023a</strain>
        <tissue evidence="2">Muscle</tissue>
    </source>
</reference>
<organism evidence="2 3">
    <name type="scientific">Scylla paramamosain</name>
    <name type="common">Mud crab</name>
    <dbReference type="NCBI Taxonomy" id="85552"/>
    <lineage>
        <taxon>Eukaryota</taxon>
        <taxon>Metazoa</taxon>
        <taxon>Ecdysozoa</taxon>
        <taxon>Arthropoda</taxon>
        <taxon>Crustacea</taxon>
        <taxon>Multicrustacea</taxon>
        <taxon>Malacostraca</taxon>
        <taxon>Eumalacostraca</taxon>
        <taxon>Eucarida</taxon>
        <taxon>Decapoda</taxon>
        <taxon>Pleocyemata</taxon>
        <taxon>Brachyura</taxon>
        <taxon>Eubrachyura</taxon>
        <taxon>Portunoidea</taxon>
        <taxon>Portunidae</taxon>
        <taxon>Portuninae</taxon>
        <taxon>Scylla</taxon>
    </lineage>
</organism>
<gene>
    <name evidence="2" type="ORF">O3P69_016788</name>
</gene>
<feature type="compositionally biased region" description="Basic and acidic residues" evidence="1">
    <location>
        <begin position="461"/>
        <end position="472"/>
    </location>
</feature>
<proteinExistence type="predicted"/>
<feature type="region of interest" description="Disordered" evidence="1">
    <location>
        <begin position="426"/>
        <end position="516"/>
    </location>
</feature>
<dbReference type="Proteomes" id="UP001487740">
    <property type="component" value="Unassembled WGS sequence"/>
</dbReference>
<feature type="region of interest" description="Disordered" evidence="1">
    <location>
        <begin position="242"/>
        <end position="278"/>
    </location>
</feature>
<feature type="compositionally biased region" description="Low complexity" evidence="1">
    <location>
        <begin position="195"/>
        <end position="205"/>
    </location>
</feature>
<feature type="compositionally biased region" description="Low complexity" evidence="1">
    <location>
        <begin position="1258"/>
        <end position="1287"/>
    </location>
</feature>
<feature type="compositionally biased region" description="Low complexity" evidence="1">
    <location>
        <begin position="8"/>
        <end position="25"/>
    </location>
</feature>
<feature type="compositionally biased region" description="Basic and acidic residues" evidence="1">
    <location>
        <begin position="1024"/>
        <end position="1033"/>
    </location>
</feature>
<evidence type="ECO:0000313" key="3">
    <source>
        <dbReference type="Proteomes" id="UP001487740"/>
    </source>
</evidence>
<feature type="compositionally biased region" description="Basic and acidic residues" evidence="1">
    <location>
        <begin position="771"/>
        <end position="804"/>
    </location>
</feature>
<feature type="region of interest" description="Disordered" evidence="1">
    <location>
        <begin position="1218"/>
        <end position="1345"/>
    </location>
</feature>
<feature type="region of interest" description="Disordered" evidence="1">
    <location>
        <begin position="108"/>
        <end position="220"/>
    </location>
</feature>
<feature type="compositionally biased region" description="Pro residues" evidence="1">
    <location>
        <begin position="1138"/>
        <end position="1148"/>
    </location>
</feature>
<feature type="region of interest" description="Disordered" evidence="1">
    <location>
        <begin position="1"/>
        <end position="37"/>
    </location>
</feature>